<sequence length="315" mass="31176">MRIRAVASVVLLAFAVLAVPLALVAAWARLQLVDEDAFAATLTPLAADPRVQSLVIDEATSAITASLDASASDAAVPPTAARALELLGRPTAAAARSLTERAVTEVVRSDRFSSVWAAVVRTSHRALVFGATSDGGGIIVLTPDGLGIQVGGVVSAITDELSLQGSPVAALIPSVDRVVIVGDGAPLRVLRAGYAVATAAGVLLPALAVVLLAGGALVGQRRGRAIIGTGLAIAVGSGILLIGAAAAPDVVARTAAASGLDPGGVAAIVRQLFTSLVGSSGVVFAAGVLLLAVGVIVTWRTDRTGVPLSPAGPIS</sequence>
<dbReference type="PATRIC" id="fig|2033.7.peg.980"/>
<name>A0A147F2B7_MICTE</name>
<evidence type="ECO:0000313" key="3">
    <source>
        <dbReference type="Proteomes" id="UP000072189"/>
    </source>
</evidence>
<feature type="transmembrane region" description="Helical" evidence="1">
    <location>
        <begin position="281"/>
        <end position="299"/>
    </location>
</feature>
<gene>
    <name evidence="2" type="ORF">RSA3_17955</name>
</gene>
<evidence type="ECO:0008006" key="4">
    <source>
        <dbReference type="Google" id="ProtNLM"/>
    </source>
</evidence>
<keyword evidence="1" id="KW-0812">Transmembrane</keyword>
<dbReference type="EMBL" id="LDRV01000161">
    <property type="protein sequence ID" value="KTS04536.1"/>
    <property type="molecule type" value="Genomic_DNA"/>
</dbReference>
<feature type="transmembrane region" description="Helical" evidence="1">
    <location>
        <begin position="225"/>
        <end position="247"/>
    </location>
</feature>
<feature type="transmembrane region" description="Helical" evidence="1">
    <location>
        <begin position="194"/>
        <end position="218"/>
    </location>
</feature>
<dbReference type="AlphaFoldDB" id="A0A147F2B7"/>
<evidence type="ECO:0000313" key="2">
    <source>
        <dbReference type="EMBL" id="KTS04536.1"/>
    </source>
</evidence>
<keyword evidence="1" id="KW-1133">Transmembrane helix</keyword>
<comment type="caution">
    <text evidence="2">The sequence shown here is derived from an EMBL/GenBank/DDBJ whole genome shotgun (WGS) entry which is preliminary data.</text>
</comment>
<organism evidence="2 3">
    <name type="scientific">Microbacterium testaceum</name>
    <name type="common">Aureobacterium testaceum</name>
    <name type="synonym">Brevibacterium testaceum</name>
    <dbReference type="NCBI Taxonomy" id="2033"/>
    <lineage>
        <taxon>Bacteria</taxon>
        <taxon>Bacillati</taxon>
        <taxon>Actinomycetota</taxon>
        <taxon>Actinomycetes</taxon>
        <taxon>Micrococcales</taxon>
        <taxon>Microbacteriaceae</taxon>
        <taxon>Microbacterium</taxon>
    </lineage>
</organism>
<protein>
    <recommendedName>
        <fullName evidence="4">Integral membrane protein</fullName>
    </recommendedName>
</protein>
<dbReference type="Proteomes" id="UP000072189">
    <property type="component" value="Unassembled WGS sequence"/>
</dbReference>
<keyword evidence="1" id="KW-0472">Membrane</keyword>
<proteinExistence type="predicted"/>
<reference evidence="2 3" key="1">
    <citation type="journal article" date="2016" name="Front. Microbiol.">
        <title>Genomic Resource of Rice Seed Associated Bacteria.</title>
        <authorList>
            <person name="Midha S."/>
            <person name="Bansal K."/>
            <person name="Sharma S."/>
            <person name="Kumar N."/>
            <person name="Patil P.P."/>
            <person name="Chaudhry V."/>
            <person name="Patil P.B."/>
        </authorList>
    </citation>
    <scope>NUCLEOTIDE SEQUENCE [LARGE SCALE GENOMIC DNA]</scope>
    <source>
        <strain evidence="2 3">RSA3</strain>
    </source>
</reference>
<evidence type="ECO:0000256" key="1">
    <source>
        <dbReference type="SAM" id="Phobius"/>
    </source>
</evidence>
<accession>A0A147F2B7</accession>